<dbReference type="AlphaFoldDB" id="A0A3G6IZM5"/>
<evidence type="ECO:0000313" key="6">
    <source>
        <dbReference type="Proteomes" id="UP000271587"/>
    </source>
</evidence>
<dbReference type="HAMAP" id="MF_01696">
    <property type="entry name" value="MshB"/>
    <property type="match status" value="1"/>
</dbReference>
<comment type="function">
    <text evidence="4">Catalyzes the deacetylation of 1D-myo-inositol 2-acetamido-2-deoxy-alpha-D-glucopyranoside (GlcNAc-Ins) in the mycothiol biosynthesis pathway.</text>
</comment>
<reference evidence="5 6" key="1">
    <citation type="submission" date="2018-11" db="EMBL/GenBank/DDBJ databases">
        <authorList>
            <person name="Kleinhagauer T."/>
            <person name="Glaeser S.P."/>
            <person name="Spergser J."/>
            <person name="Ruckert C."/>
            <person name="Kaempfer P."/>
            <person name="Busse H.-J."/>
        </authorList>
    </citation>
    <scope>NUCLEOTIDE SEQUENCE [LARGE SCALE GENOMIC DNA]</scope>
    <source>
        <strain evidence="5 6">W8</strain>
    </source>
</reference>
<dbReference type="EMBL" id="CP033897">
    <property type="protein sequence ID" value="AZA11147.1"/>
    <property type="molecule type" value="Genomic_DNA"/>
</dbReference>
<dbReference type="InterPro" id="IPR017810">
    <property type="entry name" value="Mycothiol_biosynthesis_MshB"/>
</dbReference>
<dbReference type="GO" id="GO:0008270">
    <property type="term" value="F:zinc ion binding"/>
    <property type="evidence" value="ECO:0007669"/>
    <property type="project" value="UniProtKB-UniRule"/>
</dbReference>
<dbReference type="Pfam" id="PF02585">
    <property type="entry name" value="PIG-L"/>
    <property type="match status" value="1"/>
</dbReference>
<proteinExistence type="inferred from homology"/>
<dbReference type="PANTHER" id="PTHR12993:SF26">
    <property type="entry name" value="1D-MYO-INOSITOL 2-ACETAMIDO-2-DEOXY-ALPHA-D-GLUCOPYRANOSIDE DEACETYLASE"/>
    <property type="match status" value="1"/>
</dbReference>
<comment type="cofactor">
    <cofactor evidence="4">
        <name>Zn(2+)</name>
        <dbReference type="ChEBI" id="CHEBI:29105"/>
    </cofactor>
    <text evidence="4">Binds 1 zinc ion per subunit.</text>
</comment>
<feature type="binding site" evidence="4">
    <location>
        <position position="18"/>
    </location>
    <ligand>
        <name>Zn(2+)</name>
        <dbReference type="ChEBI" id="CHEBI:29105"/>
    </ligand>
</feature>
<feature type="binding site" evidence="4">
    <location>
        <position position="148"/>
    </location>
    <ligand>
        <name>Zn(2+)</name>
        <dbReference type="ChEBI" id="CHEBI:29105"/>
    </ligand>
</feature>
<accession>A0A3G6IZM5</accession>
<organism evidence="5 6">
    <name type="scientific">Corynebacterium gerontici</name>
    <dbReference type="NCBI Taxonomy" id="2079234"/>
    <lineage>
        <taxon>Bacteria</taxon>
        <taxon>Bacillati</taxon>
        <taxon>Actinomycetota</taxon>
        <taxon>Actinomycetes</taxon>
        <taxon>Mycobacteriales</taxon>
        <taxon>Corynebacteriaceae</taxon>
        <taxon>Corynebacterium</taxon>
    </lineage>
</organism>
<gene>
    <name evidence="4 5" type="primary">mshB</name>
    <name evidence="5" type="ORF">CGERO_04150</name>
</gene>
<sequence>MRDLLGKTVVAVHAHPDDEAIWTGGLLAHLAQRGADVHVITCTLGEQGEVIGEPYAQLVADQADQLGGFRIAELRRSLNILGVHGEFLGGAGHWRDSGMIGDPANEHPRAFISSGEASVQQLAQRFEALCPDLVVTYGPDGGYGHPDHVRAHHITHEAAKRVAIPRILWAVTSREDLEAGLATIKQPPSGWRLALSGEIACVAETDLRLHLDDASYAAKLEAMKAHATQLWIADGSVSETNPEARRTRIEDPDLVPAIFALSNLIAQPLLRTESYQLGAGSRPESNDPMAGL</sequence>
<dbReference type="GO" id="GO:0035595">
    <property type="term" value="F:N-acetylglucosaminylinositol deacetylase activity"/>
    <property type="evidence" value="ECO:0007669"/>
    <property type="project" value="UniProtKB-EC"/>
</dbReference>
<name>A0A3G6IZM5_9CORY</name>
<dbReference type="EC" id="3.5.1.103" evidence="4"/>
<keyword evidence="3 4" id="KW-0862">Zinc</keyword>
<keyword evidence="1 4" id="KW-0479">Metal-binding</keyword>
<feature type="binding site" evidence="4">
    <location>
        <position position="15"/>
    </location>
    <ligand>
        <name>Zn(2+)</name>
        <dbReference type="ChEBI" id="CHEBI:29105"/>
    </ligand>
</feature>
<dbReference type="InterPro" id="IPR003737">
    <property type="entry name" value="GlcNAc_PI_deacetylase-related"/>
</dbReference>
<dbReference type="InterPro" id="IPR024078">
    <property type="entry name" value="LmbE-like_dom_sf"/>
</dbReference>
<dbReference type="NCBIfam" id="TIGR03445">
    <property type="entry name" value="mycothiol_MshB"/>
    <property type="match status" value="1"/>
</dbReference>
<keyword evidence="2 4" id="KW-0378">Hydrolase</keyword>
<dbReference type="SUPFAM" id="SSF102588">
    <property type="entry name" value="LmbE-like"/>
    <property type="match status" value="1"/>
</dbReference>
<dbReference type="PANTHER" id="PTHR12993">
    <property type="entry name" value="N-ACETYLGLUCOSAMINYL-PHOSPHATIDYLINOSITOL DE-N-ACETYLASE-RELATED"/>
    <property type="match status" value="1"/>
</dbReference>
<evidence type="ECO:0000256" key="1">
    <source>
        <dbReference type="ARBA" id="ARBA00022723"/>
    </source>
</evidence>
<dbReference type="Proteomes" id="UP000271587">
    <property type="component" value="Chromosome"/>
</dbReference>
<comment type="similarity">
    <text evidence="4">Belongs to the MshB deacetylase family.</text>
</comment>
<dbReference type="KEGG" id="cgk:CGERO_04150"/>
<keyword evidence="6" id="KW-1185">Reference proteome</keyword>
<evidence type="ECO:0000256" key="2">
    <source>
        <dbReference type="ARBA" id="ARBA00022801"/>
    </source>
</evidence>
<evidence type="ECO:0000313" key="5">
    <source>
        <dbReference type="EMBL" id="AZA11147.1"/>
    </source>
</evidence>
<dbReference type="GO" id="GO:0010125">
    <property type="term" value="P:mycothiol biosynthetic process"/>
    <property type="evidence" value="ECO:0007669"/>
    <property type="project" value="UniProtKB-UniRule"/>
</dbReference>
<evidence type="ECO:0000256" key="3">
    <source>
        <dbReference type="ARBA" id="ARBA00022833"/>
    </source>
</evidence>
<dbReference type="Gene3D" id="3.40.50.10320">
    <property type="entry name" value="LmbE-like"/>
    <property type="match status" value="1"/>
</dbReference>
<dbReference type="RefSeq" id="WP_123933602.1">
    <property type="nucleotide sequence ID" value="NZ_CP033897.1"/>
</dbReference>
<dbReference type="OrthoDB" id="158614at2"/>
<evidence type="ECO:0000256" key="4">
    <source>
        <dbReference type="HAMAP-Rule" id="MF_01696"/>
    </source>
</evidence>
<protein>
    <recommendedName>
        <fullName evidence="4">1D-myo-inositol 2-acetamido-2-deoxy-alpha-D-glucopyranoside deacetylase</fullName>
        <shortName evidence="4">GlcNAc-Ins deacetylase</shortName>
        <ecNumber evidence="4">3.5.1.103</ecNumber>
    </recommendedName>
    <alternativeName>
        <fullName evidence="4">N-acetyl-1-D-myo-inositol-2-amino-2-deoxy-alpha-D-glucopyranoside deacetylase</fullName>
    </alternativeName>
</protein>
<comment type="catalytic activity">
    <reaction evidence="4">
        <text>1D-myo-inositol 2-acetamido-2-deoxy-alpha-D-glucopyranoside + H2O = 1D-myo-inositol 2-amino-2-deoxy-alpha-D-glucopyranoside + acetate</text>
        <dbReference type="Rhea" id="RHEA:26180"/>
        <dbReference type="ChEBI" id="CHEBI:15377"/>
        <dbReference type="ChEBI" id="CHEBI:30089"/>
        <dbReference type="ChEBI" id="CHEBI:52442"/>
        <dbReference type="ChEBI" id="CHEBI:58886"/>
        <dbReference type="EC" id="3.5.1.103"/>
    </reaction>
</comment>